<feature type="domain" description="N-acetyltransferase" evidence="1">
    <location>
        <begin position="130"/>
        <end position="262"/>
    </location>
</feature>
<reference evidence="2 3" key="1">
    <citation type="submission" date="2023-02" db="EMBL/GenBank/DDBJ databases">
        <title>Genome Sequence of L. cardiaca H63T.</title>
        <authorList>
            <person name="Lopez A.E."/>
            <person name="Cianciotto N.P."/>
        </authorList>
    </citation>
    <scope>NUCLEOTIDE SEQUENCE [LARGE SCALE GENOMIC DNA]</scope>
    <source>
        <strain evidence="2 3">H63</strain>
    </source>
</reference>
<sequence length="262" mass="29524">MLITKELAFKIETCIKQSHLQFTRQHTNGCLLEVGSGTAFFSGENSFFSQVIAWGFTTDYDKIGAELDAIEAFYRHQQHRQIDIELSPLVGNIFAHKLSSRGYLVSEMNNISVLDLSAFEASEVKENQSFTIEKINKNQLKLWAQCIALGFEYEEAWEQFYLYAMTENVIPFGAFLNNQLVAGGTIAIHNGICDLGITSTLPNYRGRGLQKALLYKRIEYAVQKKAMIASVTTEPGSISDLNIQKMGFQIAYTRIKFSCPLD</sequence>
<dbReference type="EMBL" id="CP119078">
    <property type="protein sequence ID" value="WED43473.1"/>
    <property type="molecule type" value="Genomic_DNA"/>
</dbReference>
<dbReference type="Proteomes" id="UP001222087">
    <property type="component" value="Chromosome"/>
</dbReference>
<organism evidence="2 3">
    <name type="scientific">Legionella cardiaca</name>
    <dbReference type="NCBI Taxonomy" id="1071983"/>
    <lineage>
        <taxon>Bacteria</taxon>
        <taxon>Pseudomonadati</taxon>
        <taxon>Pseudomonadota</taxon>
        <taxon>Gammaproteobacteria</taxon>
        <taxon>Legionellales</taxon>
        <taxon>Legionellaceae</taxon>
        <taxon>Legionella</taxon>
    </lineage>
</organism>
<accession>A0ABY8AS27</accession>
<dbReference type="SUPFAM" id="SSF55729">
    <property type="entry name" value="Acyl-CoA N-acyltransferases (Nat)"/>
    <property type="match status" value="1"/>
</dbReference>
<dbReference type="Gene3D" id="3.40.630.30">
    <property type="match status" value="1"/>
</dbReference>
<dbReference type="CDD" id="cd04301">
    <property type="entry name" value="NAT_SF"/>
    <property type="match status" value="1"/>
</dbReference>
<dbReference type="PROSITE" id="PS51186">
    <property type="entry name" value="GNAT"/>
    <property type="match status" value="1"/>
</dbReference>
<evidence type="ECO:0000313" key="2">
    <source>
        <dbReference type="EMBL" id="WED43473.1"/>
    </source>
</evidence>
<keyword evidence="3" id="KW-1185">Reference proteome</keyword>
<dbReference type="InterPro" id="IPR000182">
    <property type="entry name" value="GNAT_dom"/>
</dbReference>
<evidence type="ECO:0000259" key="1">
    <source>
        <dbReference type="PROSITE" id="PS51186"/>
    </source>
</evidence>
<name>A0ABY8AS27_9GAMM</name>
<dbReference type="InterPro" id="IPR016181">
    <property type="entry name" value="Acyl_CoA_acyltransferase"/>
</dbReference>
<gene>
    <name evidence="2" type="ORF">PXX05_01490</name>
</gene>
<proteinExistence type="predicted"/>
<dbReference type="Pfam" id="PF00583">
    <property type="entry name" value="Acetyltransf_1"/>
    <property type="match status" value="1"/>
</dbReference>
<dbReference type="RefSeq" id="WP_275089282.1">
    <property type="nucleotide sequence ID" value="NZ_CP119078.1"/>
</dbReference>
<protein>
    <submittedName>
        <fullName evidence="2">GNAT family N-acetyltransferase</fullName>
    </submittedName>
</protein>
<evidence type="ECO:0000313" key="3">
    <source>
        <dbReference type="Proteomes" id="UP001222087"/>
    </source>
</evidence>